<protein>
    <recommendedName>
        <fullName evidence="7">RING-type domain-containing protein</fullName>
    </recommendedName>
</protein>
<sequence length="158" mass="17236">MSENKKCEPCGSGCHSATNAHVFMDITDAKPSDSDFELPAMPTMQECDGLCGEIYSANQLTKFPCLHALCGMCLNECSLVERNGKFLCPMRECKYLNSTALTFHQSAAPCSEKNIDDRENSPVEALPVSSSSSTTPMTKSYASKLAESESDEDRTKNN</sequence>
<keyword evidence="6" id="KW-1185">Reference proteome</keyword>
<dbReference type="AlphaFoldDB" id="A0A3P6TPB8"/>
<evidence type="ECO:0000313" key="5">
    <source>
        <dbReference type="EMBL" id="VDK67878.1"/>
    </source>
</evidence>
<evidence type="ECO:0008006" key="7">
    <source>
        <dbReference type="Google" id="ProtNLM"/>
    </source>
</evidence>
<evidence type="ECO:0000256" key="2">
    <source>
        <dbReference type="ARBA" id="ARBA00022771"/>
    </source>
</evidence>
<dbReference type="Proteomes" id="UP000277928">
    <property type="component" value="Unassembled WGS sequence"/>
</dbReference>
<dbReference type="PROSITE" id="PS00518">
    <property type="entry name" value="ZF_RING_1"/>
    <property type="match status" value="1"/>
</dbReference>
<feature type="region of interest" description="Disordered" evidence="4">
    <location>
        <begin position="112"/>
        <end position="158"/>
    </location>
</feature>
<keyword evidence="2" id="KW-0863">Zinc-finger</keyword>
<keyword evidence="3" id="KW-0862">Zinc</keyword>
<gene>
    <name evidence="5" type="ORF">NLS_LOCUS220</name>
</gene>
<evidence type="ECO:0000256" key="3">
    <source>
        <dbReference type="ARBA" id="ARBA00022833"/>
    </source>
</evidence>
<organism evidence="5 6">
    <name type="scientific">Litomosoides sigmodontis</name>
    <name type="common">Filarial nematode worm</name>
    <dbReference type="NCBI Taxonomy" id="42156"/>
    <lineage>
        <taxon>Eukaryota</taxon>
        <taxon>Metazoa</taxon>
        <taxon>Ecdysozoa</taxon>
        <taxon>Nematoda</taxon>
        <taxon>Chromadorea</taxon>
        <taxon>Rhabditida</taxon>
        <taxon>Spirurina</taxon>
        <taxon>Spiruromorpha</taxon>
        <taxon>Filarioidea</taxon>
        <taxon>Onchocercidae</taxon>
        <taxon>Litomosoides</taxon>
    </lineage>
</organism>
<dbReference type="EMBL" id="UYRX01000005">
    <property type="protein sequence ID" value="VDK67878.1"/>
    <property type="molecule type" value="Genomic_DNA"/>
</dbReference>
<evidence type="ECO:0000256" key="4">
    <source>
        <dbReference type="SAM" id="MobiDB-lite"/>
    </source>
</evidence>
<dbReference type="GO" id="GO:0008270">
    <property type="term" value="F:zinc ion binding"/>
    <property type="evidence" value="ECO:0007669"/>
    <property type="project" value="UniProtKB-KW"/>
</dbReference>
<accession>A0A3P6TPB8</accession>
<evidence type="ECO:0000256" key="1">
    <source>
        <dbReference type="ARBA" id="ARBA00022723"/>
    </source>
</evidence>
<dbReference type="InterPro" id="IPR017907">
    <property type="entry name" value="Znf_RING_CS"/>
</dbReference>
<keyword evidence="1" id="KW-0479">Metal-binding</keyword>
<proteinExistence type="predicted"/>
<evidence type="ECO:0000313" key="6">
    <source>
        <dbReference type="Proteomes" id="UP000277928"/>
    </source>
</evidence>
<dbReference type="OMA" id="PMRECKY"/>
<name>A0A3P6TPB8_LITSI</name>
<reference evidence="5 6" key="1">
    <citation type="submission" date="2018-08" db="EMBL/GenBank/DDBJ databases">
        <authorList>
            <person name="Laetsch R D."/>
            <person name="Stevens L."/>
            <person name="Kumar S."/>
            <person name="Blaxter L. M."/>
        </authorList>
    </citation>
    <scope>NUCLEOTIDE SEQUENCE [LARGE SCALE GENOMIC DNA]</scope>
</reference>
<dbReference type="OrthoDB" id="5818533at2759"/>